<protein>
    <recommendedName>
        <fullName evidence="2">PepSY domain-containing protein</fullName>
    </recommendedName>
</protein>
<dbReference type="GeneID" id="48887718"/>
<dbReference type="Proteomes" id="UP000243350">
    <property type="component" value="Unassembled WGS sequence"/>
</dbReference>
<dbReference type="Proteomes" id="UP000242088">
    <property type="component" value="Unassembled WGS sequence"/>
</dbReference>
<feature type="transmembrane region" description="Helical" evidence="1">
    <location>
        <begin position="6"/>
        <end position="29"/>
    </location>
</feature>
<keyword evidence="1" id="KW-0812">Transmembrane</keyword>
<sequence length="105" mass="12169">MTRQTYKYISIPVALTLGLSTAIVLYFLLENNKVKDPSKILEEAKSYFMDIKGSYILHQPFIDNNLYSERLIYQGGITQDKHNKIIEYVFYADAKTGEILNIQEL</sequence>
<dbReference type="RefSeq" id="WP_103165430.1">
    <property type="nucleotide sequence ID" value="NZ_JAHCOY010000001.1"/>
</dbReference>
<proteinExistence type="predicted"/>
<evidence type="ECO:0000256" key="1">
    <source>
        <dbReference type="SAM" id="Phobius"/>
    </source>
</evidence>
<keyword evidence="6" id="KW-1185">Reference proteome</keyword>
<dbReference type="EMBL" id="PYZH01000106">
    <property type="protein sequence ID" value="PTF10914.1"/>
    <property type="molecule type" value="Genomic_DNA"/>
</dbReference>
<evidence type="ECO:0000313" key="3">
    <source>
        <dbReference type="EMBL" id="PTE73702.1"/>
    </source>
</evidence>
<organism evidence="4 8">
    <name type="scientific">Staphylococcus devriesei</name>
    <dbReference type="NCBI Taxonomy" id="586733"/>
    <lineage>
        <taxon>Bacteria</taxon>
        <taxon>Bacillati</taxon>
        <taxon>Bacillota</taxon>
        <taxon>Bacilli</taxon>
        <taxon>Bacillales</taxon>
        <taxon>Staphylococcaceae</taxon>
        <taxon>Staphylococcus</taxon>
    </lineage>
</organism>
<dbReference type="Pfam" id="PF03413">
    <property type="entry name" value="PepSY"/>
    <property type="match status" value="1"/>
</dbReference>
<dbReference type="Proteomes" id="UP000242547">
    <property type="component" value="Unassembled WGS sequence"/>
</dbReference>
<evidence type="ECO:0000313" key="8">
    <source>
        <dbReference type="Proteomes" id="UP000243350"/>
    </source>
</evidence>
<evidence type="ECO:0000313" key="4">
    <source>
        <dbReference type="EMBL" id="PTF10914.1"/>
    </source>
</evidence>
<accession>A0A2K4DV26</accession>
<evidence type="ECO:0000313" key="6">
    <source>
        <dbReference type="Proteomes" id="UP000242088"/>
    </source>
</evidence>
<keyword evidence="1" id="KW-0472">Membrane</keyword>
<dbReference type="EMBL" id="PYZI01000001">
    <property type="protein sequence ID" value="PTF15288.1"/>
    <property type="molecule type" value="Genomic_DNA"/>
</dbReference>
<evidence type="ECO:0000313" key="5">
    <source>
        <dbReference type="EMBL" id="PTF15288.1"/>
    </source>
</evidence>
<feature type="domain" description="PepSY" evidence="2">
    <location>
        <begin position="37"/>
        <end position="102"/>
    </location>
</feature>
<reference evidence="6 7" key="1">
    <citation type="journal article" date="2016" name="Front. Microbiol.">
        <title>Comprehensive Phylogenetic Analysis of Bovine Non-aureus Staphylococci Species Based on Whole-Genome Sequencing.</title>
        <authorList>
            <person name="Naushad S."/>
            <person name="Barkema H.W."/>
            <person name="Luby C."/>
            <person name="Condas L.A."/>
            <person name="Nobrega D.B."/>
            <person name="Carson D.A."/>
            <person name="De Buck J."/>
        </authorList>
    </citation>
    <scope>NUCLEOTIDE SEQUENCE [LARGE SCALE GENOMIC DNA]</scope>
    <source>
        <strain evidence="5 6">SNUC 1409</strain>
        <strain evidence="4 8">SNUC 4143</strain>
        <strain evidence="3 7">SNUC 761</strain>
    </source>
</reference>
<keyword evidence="1" id="KW-1133">Transmembrane helix</keyword>
<reference evidence="4" key="2">
    <citation type="submission" date="2018-03" db="EMBL/GenBank/DDBJ databases">
        <authorList>
            <person name="Keele B.F."/>
        </authorList>
    </citation>
    <scope>NUCLEOTIDE SEQUENCE</scope>
    <source>
        <strain evidence="4">SNUC 4143</strain>
        <strain evidence="3">SNUC 761</strain>
    </source>
</reference>
<reference evidence="5" key="3">
    <citation type="submission" date="2018-03" db="EMBL/GenBank/DDBJ databases">
        <authorList>
            <person name="Naushad S."/>
        </authorList>
    </citation>
    <scope>NUCLEOTIDE SEQUENCE</scope>
    <source>
        <strain evidence="5">SNUC 1409</strain>
    </source>
</reference>
<gene>
    <name evidence="3" type="ORF">BUY44_04730</name>
    <name evidence="5" type="ORF">BUY47_00505</name>
    <name evidence="4" type="ORF">BUY48_10790</name>
</gene>
<dbReference type="AlphaFoldDB" id="A0A2K4DV26"/>
<dbReference type="InterPro" id="IPR025711">
    <property type="entry name" value="PepSY"/>
</dbReference>
<evidence type="ECO:0000259" key="2">
    <source>
        <dbReference type="Pfam" id="PF03413"/>
    </source>
</evidence>
<comment type="caution">
    <text evidence="4">The sequence shown here is derived from an EMBL/GenBank/DDBJ whole genome shotgun (WGS) entry which is preliminary data.</text>
</comment>
<dbReference type="EMBL" id="PYZL01000021">
    <property type="protein sequence ID" value="PTE73702.1"/>
    <property type="molecule type" value="Genomic_DNA"/>
</dbReference>
<name>A0A2K4DV26_9STAP</name>
<evidence type="ECO:0000313" key="7">
    <source>
        <dbReference type="Proteomes" id="UP000242547"/>
    </source>
</evidence>